<dbReference type="SUPFAM" id="SSF103473">
    <property type="entry name" value="MFS general substrate transporter"/>
    <property type="match status" value="1"/>
</dbReference>
<dbReference type="PANTHER" id="PTHR43124">
    <property type="entry name" value="PURINE EFFLUX PUMP PBUE"/>
    <property type="match status" value="1"/>
</dbReference>
<dbReference type="AlphaFoldDB" id="A0A255G115"/>
<evidence type="ECO:0000313" key="8">
    <source>
        <dbReference type="Proteomes" id="UP000215896"/>
    </source>
</evidence>
<feature type="transmembrane region" description="Helical" evidence="6">
    <location>
        <begin position="361"/>
        <end position="382"/>
    </location>
</feature>
<name>A0A255G115_9ACTN</name>
<evidence type="ECO:0000313" key="7">
    <source>
        <dbReference type="EMBL" id="OYO09619.1"/>
    </source>
</evidence>
<proteinExistence type="predicted"/>
<feature type="transmembrane region" description="Helical" evidence="6">
    <location>
        <begin position="130"/>
        <end position="151"/>
    </location>
</feature>
<comment type="caution">
    <text evidence="7">The sequence shown here is derived from an EMBL/GenBank/DDBJ whole genome shotgun (WGS) entry which is preliminary data.</text>
</comment>
<keyword evidence="5 6" id="KW-0472">Membrane</keyword>
<dbReference type="InterPro" id="IPR011701">
    <property type="entry name" value="MFS"/>
</dbReference>
<dbReference type="RefSeq" id="WP_094356213.1">
    <property type="nucleotide sequence ID" value="NZ_NMVK01000006.1"/>
</dbReference>
<feature type="transmembrane region" description="Helical" evidence="6">
    <location>
        <begin position="189"/>
        <end position="209"/>
    </location>
</feature>
<feature type="transmembrane region" description="Helical" evidence="6">
    <location>
        <begin position="73"/>
        <end position="92"/>
    </location>
</feature>
<dbReference type="Gene3D" id="1.20.1250.20">
    <property type="entry name" value="MFS general substrate transporter like domains"/>
    <property type="match status" value="1"/>
</dbReference>
<evidence type="ECO:0000256" key="1">
    <source>
        <dbReference type="ARBA" id="ARBA00004651"/>
    </source>
</evidence>
<evidence type="ECO:0000256" key="5">
    <source>
        <dbReference type="ARBA" id="ARBA00023136"/>
    </source>
</evidence>
<comment type="subcellular location">
    <subcellularLocation>
        <location evidence="1">Cell membrane</location>
        <topology evidence="1">Multi-pass membrane protein</topology>
    </subcellularLocation>
</comment>
<dbReference type="OrthoDB" id="9814237at2"/>
<evidence type="ECO:0000256" key="2">
    <source>
        <dbReference type="ARBA" id="ARBA00022475"/>
    </source>
</evidence>
<feature type="transmembrane region" description="Helical" evidence="6">
    <location>
        <begin position="230"/>
        <end position="254"/>
    </location>
</feature>
<feature type="transmembrane region" description="Helical" evidence="6">
    <location>
        <begin position="297"/>
        <end position="316"/>
    </location>
</feature>
<accession>A0A4R6LZ33</accession>
<dbReference type="CDD" id="cd17324">
    <property type="entry name" value="MFS_NepI_like"/>
    <property type="match status" value="1"/>
</dbReference>
<feature type="transmembrane region" description="Helical" evidence="6">
    <location>
        <begin position="322"/>
        <end position="340"/>
    </location>
</feature>
<dbReference type="PANTHER" id="PTHR43124:SF3">
    <property type="entry name" value="CHLORAMPHENICOL EFFLUX PUMP RV0191"/>
    <property type="match status" value="1"/>
</dbReference>
<dbReference type="InterPro" id="IPR050189">
    <property type="entry name" value="MFS_Efflux_Transporters"/>
</dbReference>
<evidence type="ECO:0000256" key="6">
    <source>
        <dbReference type="SAM" id="Phobius"/>
    </source>
</evidence>
<dbReference type="InterPro" id="IPR036259">
    <property type="entry name" value="MFS_trans_sf"/>
</dbReference>
<dbReference type="GO" id="GO:0022857">
    <property type="term" value="F:transmembrane transporter activity"/>
    <property type="evidence" value="ECO:0007669"/>
    <property type="project" value="InterPro"/>
</dbReference>
<protein>
    <submittedName>
        <fullName evidence="7">MFS transporter</fullName>
    </submittedName>
</protein>
<feature type="transmembrane region" description="Helical" evidence="6">
    <location>
        <begin position="163"/>
        <end position="183"/>
    </location>
</feature>
<dbReference type="GO" id="GO:0005886">
    <property type="term" value="C:plasma membrane"/>
    <property type="evidence" value="ECO:0007669"/>
    <property type="project" value="UniProtKB-SubCell"/>
</dbReference>
<dbReference type="Proteomes" id="UP000215896">
    <property type="component" value="Unassembled WGS sequence"/>
</dbReference>
<sequence>MTTPTINRAALRRRLTPPAPGTDPTTLSRRRVRAAELALIIGGVAIGTAEFVSMGLLPQIAAGVGVDIPTAGHVISAYAIGVVVGAPLFAIFGARHPRHRMLQLLMGIFIVGNLAAAIASGYGLLVGSRLLAGLPHGAFFGLAALVAVDLAPPGRAGRAVGRVMLGIPLANIVGVPVATWLGQALGWRSAYLLVALVGLISLAMVACFVPRSHSDRSRTVRRELGDFANWQVALTLLTGAAGFGGMFAMYSYIAPTVTELTRLPESLVPVFLLVFGVGMFVGTSLGGRLTDWSIGRTIVIGLAAAGVLLVAFTQLAAYPIPALLTVFGISVSTSLFVVGLQLRLMNAAGDARTLGAASNHAALNLANALGAWLGGVVISAGWGWTGPSWVGAGLSVLGLAVFLVALLVQRRGLRTGHSAR</sequence>
<keyword evidence="8" id="KW-1185">Reference proteome</keyword>
<dbReference type="InterPro" id="IPR020846">
    <property type="entry name" value="MFS_dom"/>
</dbReference>
<dbReference type="Pfam" id="PF07690">
    <property type="entry name" value="MFS_1"/>
    <property type="match status" value="1"/>
</dbReference>
<keyword evidence="2" id="KW-1003">Cell membrane</keyword>
<dbReference type="PROSITE" id="PS50850">
    <property type="entry name" value="MFS"/>
    <property type="match status" value="1"/>
</dbReference>
<feature type="transmembrane region" description="Helical" evidence="6">
    <location>
        <begin position="104"/>
        <end position="124"/>
    </location>
</feature>
<evidence type="ECO:0000256" key="3">
    <source>
        <dbReference type="ARBA" id="ARBA00022692"/>
    </source>
</evidence>
<feature type="transmembrane region" description="Helical" evidence="6">
    <location>
        <begin position="37"/>
        <end position="61"/>
    </location>
</feature>
<feature type="transmembrane region" description="Helical" evidence="6">
    <location>
        <begin position="388"/>
        <end position="408"/>
    </location>
</feature>
<keyword evidence="4 6" id="KW-1133">Transmembrane helix</keyword>
<dbReference type="EMBL" id="NMVO01000017">
    <property type="protein sequence ID" value="OYO09619.1"/>
    <property type="molecule type" value="Genomic_DNA"/>
</dbReference>
<gene>
    <name evidence="7" type="ORF">CGZ94_18365</name>
</gene>
<accession>A0A255G115</accession>
<feature type="transmembrane region" description="Helical" evidence="6">
    <location>
        <begin position="266"/>
        <end position="285"/>
    </location>
</feature>
<reference evidence="7 8" key="1">
    <citation type="submission" date="2017-07" db="EMBL/GenBank/DDBJ databases">
        <title>Draft whole genome sequences of clinical Proprionibacteriaceae strains.</title>
        <authorList>
            <person name="Bernier A.-M."/>
            <person name="Bernard K."/>
            <person name="Domingo M.-C."/>
        </authorList>
    </citation>
    <scope>NUCLEOTIDE SEQUENCE [LARGE SCALE GENOMIC DNA]</scope>
    <source>
        <strain evidence="7 8">NML 030167</strain>
    </source>
</reference>
<organism evidence="7 8">
    <name type="scientific">Enemella evansiae</name>
    <dbReference type="NCBI Taxonomy" id="2016499"/>
    <lineage>
        <taxon>Bacteria</taxon>
        <taxon>Bacillati</taxon>
        <taxon>Actinomycetota</taxon>
        <taxon>Actinomycetes</taxon>
        <taxon>Propionibacteriales</taxon>
        <taxon>Propionibacteriaceae</taxon>
        <taxon>Enemella</taxon>
    </lineage>
</organism>
<evidence type="ECO:0000256" key="4">
    <source>
        <dbReference type="ARBA" id="ARBA00022989"/>
    </source>
</evidence>
<keyword evidence="3 6" id="KW-0812">Transmembrane</keyword>